<dbReference type="Gene3D" id="1.25.70.10">
    <property type="entry name" value="Transcription termination factor 3, mitochondrial"/>
    <property type="match status" value="1"/>
</dbReference>
<dbReference type="GO" id="GO:0003676">
    <property type="term" value="F:nucleic acid binding"/>
    <property type="evidence" value="ECO:0007669"/>
    <property type="project" value="InterPro"/>
</dbReference>
<comment type="similarity">
    <text evidence="1">Belongs to the mTERF family.</text>
</comment>
<organism evidence="4 5">
    <name type="scientific">Dillenia turbinata</name>
    <dbReference type="NCBI Taxonomy" id="194707"/>
    <lineage>
        <taxon>Eukaryota</taxon>
        <taxon>Viridiplantae</taxon>
        <taxon>Streptophyta</taxon>
        <taxon>Embryophyta</taxon>
        <taxon>Tracheophyta</taxon>
        <taxon>Spermatophyta</taxon>
        <taxon>Magnoliopsida</taxon>
        <taxon>eudicotyledons</taxon>
        <taxon>Gunneridae</taxon>
        <taxon>Pentapetalae</taxon>
        <taxon>Dilleniales</taxon>
        <taxon>Dilleniaceae</taxon>
        <taxon>Dillenia</taxon>
    </lineage>
</organism>
<dbReference type="FunFam" id="1.25.70.10:FF:000001">
    <property type="entry name" value="Mitochondrial transcription termination factor-like"/>
    <property type="match status" value="1"/>
</dbReference>
<evidence type="ECO:0000256" key="2">
    <source>
        <dbReference type="ARBA" id="ARBA00022472"/>
    </source>
</evidence>
<keyword evidence="3" id="KW-0809">Transit peptide</keyword>
<evidence type="ECO:0000256" key="1">
    <source>
        <dbReference type="ARBA" id="ARBA00007692"/>
    </source>
</evidence>
<dbReference type="EMBL" id="JBAMMX010000026">
    <property type="protein sequence ID" value="KAK6913797.1"/>
    <property type="molecule type" value="Genomic_DNA"/>
</dbReference>
<dbReference type="PANTHER" id="PTHR13068:SF166">
    <property type="entry name" value="TRANSCRIPTION TERMINATION FACTOR MTERF15, MITOCHONDRIAL-LIKE"/>
    <property type="match status" value="1"/>
</dbReference>
<comment type="caution">
    <text evidence="4">The sequence shown here is derived from an EMBL/GenBank/DDBJ whole genome shotgun (WGS) entry which is preliminary data.</text>
</comment>
<name>A0AAN8UPQ3_9MAGN</name>
<dbReference type="InterPro" id="IPR038538">
    <property type="entry name" value="MTERF_sf"/>
</dbReference>
<dbReference type="InterPro" id="IPR003690">
    <property type="entry name" value="MTERF"/>
</dbReference>
<protein>
    <submittedName>
        <fullName evidence="4">Transcription termination factor, mitochondrial/chloroplastic</fullName>
    </submittedName>
</protein>
<evidence type="ECO:0000256" key="3">
    <source>
        <dbReference type="ARBA" id="ARBA00022946"/>
    </source>
</evidence>
<keyword evidence="5" id="KW-1185">Reference proteome</keyword>
<keyword evidence="2" id="KW-0806">Transcription termination</keyword>
<dbReference type="Pfam" id="PF02536">
    <property type="entry name" value="mTERF"/>
    <property type="match status" value="1"/>
</dbReference>
<sequence>MIIFMSQSLNQAKSIPSTIQKLCFLLRPISTNQAQQHTFTVSYLINSCGISPESALSASKYINFETPEKPNSVLALLNAHNFSKSQISLVIKQVPQVLGSDPQRTLLPKLDFFRTVGFSDTEIPKIVSATPSIFKRSLKNQLIPSYYYFRNLLGSDKVIAAIKRFSMLLLFDLDKYVVPKIEILRQHGIPEKNIVTLLTYQPRVLMTNNDSFKDIVENVEKMGFNPLRLKFVLAIHAKRAMNVSTWERKIEVYKKWGWSEEDVLVAFGKHPWCLMASEDKITRVMDFLVNEIGFESSSIVKRPAIFTLSLDKRIVPRCSIIQILVSRGVLKMNSGFLRMLDISEKDFLERVSNCCKEDATELVKMYHEKLRLAS</sequence>
<evidence type="ECO:0000313" key="4">
    <source>
        <dbReference type="EMBL" id="KAK6913797.1"/>
    </source>
</evidence>
<reference evidence="4 5" key="1">
    <citation type="submission" date="2023-12" db="EMBL/GenBank/DDBJ databases">
        <title>A high-quality genome assembly for Dillenia turbinata (Dilleniales).</title>
        <authorList>
            <person name="Chanderbali A."/>
        </authorList>
    </citation>
    <scope>NUCLEOTIDE SEQUENCE [LARGE SCALE GENOMIC DNA]</scope>
    <source>
        <strain evidence="4">LSX21</strain>
        <tissue evidence="4">Leaf</tissue>
    </source>
</reference>
<keyword evidence="2" id="KW-0804">Transcription</keyword>
<dbReference type="Proteomes" id="UP001370490">
    <property type="component" value="Unassembled WGS sequence"/>
</dbReference>
<dbReference type="AlphaFoldDB" id="A0AAN8UPQ3"/>
<keyword evidence="2" id="KW-0805">Transcription regulation</keyword>
<gene>
    <name evidence="4" type="ORF">RJ641_021118</name>
</gene>
<evidence type="ECO:0000313" key="5">
    <source>
        <dbReference type="Proteomes" id="UP001370490"/>
    </source>
</evidence>
<dbReference type="PANTHER" id="PTHR13068">
    <property type="entry name" value="CGI-12 PROTEIN-RELATED"/>
    <property type="match status" value="1"/>
</dbReference>
<proteinExistence type="inferred from homology"/>
<dbReference type="GO" id="GO:0006353">
    <property type="term" value="P:DNA-templated transcription termination"/>
    <property type="evidence" value="ECO:0007669"/>
    <property type="project" value="UniProtKB-KW"/>
</dbReference>
<dbReference type="SMART" id="SM00733">
    <property type="entry name" value="Mterf"/>
    <property type="match status" value="6"/>
</dbReference>
<accession>A0AAN8UPQ3</accession>